<evidence type="ECO:0000313" key="2">
    <source>
        <dbReference type="EMBL" id="SOJ53878.1"/>
    </source>
</evidence>
<feature type="compositionally biased region" description="Polar residues" evidence="1">
    <location>
        <begin position="26"/>
        <end position="36"/>
    </location>
</feature>
<proteinExistence type="predicted"/>
<evidence type="ECO:0000256" key="1">
    <source>
        <dbReference type="SAM" id="MobiDB-lite"/>
    </source>
</evidence>
<dbReference type="RefSeq" id="WP_260860977.1">
    <property type="nucleotide sequence ID" value="NZ_OCTY01000002.1"/>
</dbReference>
<keyword evidence="3" id="KW-1185">Reference proteome</keyword>
<feature type="compositionally biased region" description="Polar residues" evidence="1">
    <location>
        <begin position="1"/>
        <end position="10"/>
    </location>
</feature>
<accession>A0A7Z7IJM2</accession>
<feature type="region of interest" description="Disordered" evidence="1">
    <location>
        <begin position="1"/>
        <end position="37"/>
    </location>
</feature>
<sequence length="213" mass="24291">MSLNKRNTSAENDERADDKHGAQWEDGNTASDQDWSTPAAVALPREGYFELERGRYGPIFPRTPACYGFSIIAKVKEGREEAVRAYGKQIEEAIKSSPDVLAPLRLHYLRWVLFDVGSGLHFQYQGIFDTDFDKYTEDAVQLFSQTGITTVFTNLEGFPEDWKENPAALVKFVRDHQCPSFLEYGEYPFVTADEIKKALRLKAAFQTMLDQMQ</sequence>
<protein>
    <submittedName>
        <fullName evidence="2">Uncharacterized protein</fullName>
    </submittedName>
</protein>
<dbReference type="AlphaFoldDB" id="A0A7Z7IJM2"/>
<comment type="caution">
    <text evidence="2">The sequence shown here is derived from an EMBL/GenBank/DDBJ whole genome shotgun (WGS) entry which is preliminary data.</text>
</comment>
<gene>
    <name evidence="2" type="ORF">MSIMFB_01376</name>
</gene>
<dbReference type="Proteomes" id="UP000554965">
    <property type="component" value="Unassembled WGS sequence"/>
</dbReference>
<reference evidence="2 3" key="1">
    <citation type="submission" date="2017-10" db="EMBL/GenBank/DDBJ databases">
        <authorList>
            <consortium name="Urmite Genomes"/>
        </authorList>
    </citation>
    <scope>NUCLEOTIDE SEQUENCE [LARGE SCALE GENOMIC DNA]</scope>
    <source>
        <strain evidence="2 3">FB-527</strain>
    </source>
</reference>
<evidence type="ECO:0000313" key="3">
    <source>
        <dbReference type="Proteomes" id="UP000554965"/>
    </source>
</evidence>
<name>A0A7Z7IJM2_9MYCO</name>
<dbReference type="EMBL" id="OCTY01000002">
    <property type="protein sequence ID" value="SOJ53878.1"/>
    <property type="molecule type" value="Genomic_DNA"/>
</dbReference>
<feature type="compositionally biased region" description="Basic and acidic residues" evidence="1">
    <location>
        <begin position="12"/>
        <end position="23"/>
    </location>
</feature>
<organism evidence="2 3">
    <name type="scientific">Mycobacterium simulans</name>
    <dbReference type="NCBI Taxonomy" id="627089"/>
    <lineage>
        <taxon>Bacteria</taxon>
        <taxon>Bacillati</taxon>
        <taxon>Actinomycetota</taxon>
        <taxon>Actinomycetes</taxon>
        <taxon>Mycobacteriales</taxon>
        <taxon>Mycobacteriaceae</taxon>
        <taxon>Mycobacterium</taxon>
    </lineage>
</organism>